<reference evidence="2 3" key="1">
    <citation type="submission" date="2019-09" db="EMBL/GenBank/DDBJ databases">
        <title>Geobacter sp. Red96, a novel strain isolated from paddy soil.</title>
        <authorList>
            <person name="Xu Z."/>
            <person name="Masuda Y."/>
            <person name="Itoh H."/>
            <person name="Senoo K."/>
        </authorList>
    </citation>
    <scope>NUCLEOTIDE SEQUENCE [LARGE SCALE GENOMIC DNA]</scope>
    <source>
        <strain evidence="2 3">Red96</strain>
    </source>
</reference>
<evidence type="ECO:0000313" key="2">
    <source>
        <dbReference type="EMBL" id="KAB0665160.1"/>
    </source>
</evidence>
<keyword evidence="3" id="KW-1185">Reference proteome</keyword>
<dbReference type="AlphaFoldDB" id="A0A7J4ZQD7"/>
<dbReference type="EMBL" id="VZQZ01000006">
    <property type="protein sequence ID" value="KAB0665160.1"/>
    <property type="molecule type" value="Genomic_DNA"/>
</dbReference>
<keyword evidence="1" id="KW-0472">Membrane</keyword>
<feature type="transmembrane region" description="Helical" evidence="1">
    <location>
        <begin position="12"/>
        <end position="33"/>
    </location>
</feature>
<gene>
    <name evidence="2" type="ORF">F6V25_11105</name>
</gene>
<dbReference type="RefSeq" id="WP_151128640.1">
    <property type="nucleotide sequence ID" value="NZ_VZQZ01000006.1"/>
</dbReference>
<proteinExistence type="predicted"/>
<feature type="transmembrane region" description="Helical" evidence="1">
    <location>
        <begin position="39"/>
        <end position="59"/>
    </location>
</feature>
<evidence type="ECO:0000313" key="3">
    <source>
        <dbReference type="Proteomes" id="UP000420562"/>
    </source>
</evidence>
<comment type="caution">
    <text evidence="2">The sequence shown here is derived from an EMBL/GenBank/DDBJ whole genome shotgun (WGS) entry which is preliminary data.</text>
</comment>
<sequence length="61" mass="7210">MRLFITKIWNWWDVWLLKWCAFLFGIAAGAYFHAAVLPYVWVVLVVAVLLAIRPAIAYWKK</sequence>
<organism evidence="2 3">
    <name type="scientific">Oryzomonas japonica</name>
    <dbReference type="NCBI Taxonomy" id="2603858"/>
    <lineage>
        <taxon>Bacteria</taxon>
        <taxon>Pseudomonadati</taxon>
        <taxon>Thermodesulfobacteriota</taxon>
        <taxon>Desulfuromonadia</taxon>
        <taxon>Geobacterales</taxon>
        <taxon>Geobacteraceae</taxon>
        <taxon>Oryzomonas</taxon>
    </lineage>
</organism>
<dbReference type="Proteomes" id="UP000420562">
    <property type="component" value="Unassembled WGS sequence"/>
</dbReference>
<keyword evidence="1" id="KW-0812">Transmembrane</keyword>
<keyword evidence="1" id="KW-1133">Transmembrane helix</keyword>
<name>A0A7J4ZQD7_9BACT</name>
<protein>
    <submittedName>
        <fullName evidence="2">Uncharacterized protein</fullName>
    </submittedName>
</protein>
<accession>A0A7J4ZQD7</accession>
<evidence type="ECO:0000256" key="1">
    <source>
        <dbReference type="SAM" id="Phobius"/>
    </source>
</evidence>